<dbReference type="PANTHER" id="PTHR42918">
    <property type="entry name" value="LYSYL-TRNA SYNTHETASE"/>
    <property type="match status" value="1"/>
</dbReference>
<organism evidence="5 6">
    <name type="scientific">Candidatus Dojkabacteria bacterium</name>
    <dbReference type="NCBI Taxonomy" id="2099670"/>
    <lineage>
        <taxon>Bacteria</taxon>
        <taxon>Candidatus Dojkabacteria</taxon>
    </lineage>
</organism>
<dbReference type="GO" id="GO:0005829">
    <property type="term" value="C:cytosol"/>
    <property type="evidence" value="ECO:0007669"/>
    <property type="project" value="TreeGrafter"/>
</dbReference>
<feature type="domain" description="Aminoacyl-transfer RNA synthetases class-II family profile" evidence="4">
    <location>
        <begin position="154"/>
        <end position="366"/>
    </location>
</feature>
<gene>
    <name evidence="5" type="ORF">GX533_01240</name>
</gene>
<dbReference type="InterPro" id="IPR006195">
    <property type="entry name" value="aa-tRNA-synth_II"/>
</dbReference>
<dbReference type="AlphaFoldDB" id="A0A832QDP4"/>
<comment type="caution">
    <text evidence="5">The sequence shown here is derived from an EMBL/GenBank/DDBJ whole genome shotgun (WGS) entry which is preliminary data.</text>
</comment>
<reference evidence="5 6" key="1">
    <citation type="journal article" date="2020" name="Biotechnol. Biofuels">
        <title>New insights from the biogas microbiome by comprehensive genome-resolved metagenomics of nearly 1600 species originating from multiple anaerobic digesters.</title>
        <authorList>
            <person name="Campanaro S."/>
            <person name="Treu L."/>
            <person name="Rodriguez-R L.M."/>
            <person name="Kovalovszki A."/>
            <person name="Ziels R.M."/>
            <person name="Maus I."/>
            <person name="Zhu X."/>
            <person name="Kougias P.G."/>
            <person name="Basile A."/>
            <person name="Luo G."/>
            <person name="Schluter A."/>
            <person name="Konstantinidis K.T."/>
            <person name="Angelidaki I."/>
        </authorList>
    </citation>
    <scope>NUCLEOTIDE SEQUENCE [LARGE SCALE GENOMIC DNA]</scope>
    <source>
        <strain evidence="5">AS05jafATM_89</strain>
    </source>
</reference>
<evidence type="ECO:0000256" key="1">
    <source>
        <dbReference type="ARBA" id="ARBA00022598"/>
    </source>
</evidence>
<evidence type="ECO:0000256" key="2">
    <source>
        <dbReference type="ARBA" id="ARBA00022741"/>
    </source>
</evidence>
<accession>A0A832QDP4</accession>
<dbReference type="GO" id="GO:0006430">
    <property type="term" value="P:lysyl-tRNA aminoacylation"/>
    <property type="evidence" value="ECO:0007669"/>
    <property type="project" value="InterPro"/>
</dbReference>
<proteinExistence type="predicted"/>
<dbReference type="Gene3D" id="3.30.930.10">
    <property type="entry name" value="Bira Bifunctional Protein, Domain 2"/>
    <property type="match status" value="2"/>
</dbReference>
<dbReference type="InterPro" id="IPR045864">
    <property type="entry name" value="aa-tRNA-synth_II/BPL/LPL"/>
</dbReference>
<evidence type="ECO:0000259" key="4">
    <source>
        <dbReference type="PROSITE" id="PS50862"/>
    </source>
</evidence>
<dbReference type="GO" id="GO:0005524">
    <property type="term" value="F:ATP binding"/>
    <property type="evidence" value="ECO:0007669"/>
    <property type="project" value="UniProtKB-KW"/>
</dbReference>
<dbReference type="Proteomes" id="UP000576550">
    <property type="component" value="Unassembled WGS sequence"/>
</dbReference>
<dbReference type="PANTHER" id="PTHR42918:SF15">
    <property type="entry name" value="LYSINE--TRNA LIGASE, CHLOROPLASTIC_MITOCHONDRIAL"/>
    <property type="match status" value="1"/>
</dbReference>
<evidence type="ECO:0000256" key="3">
    <source>
        <dbReference type="ARBA" id="ARBA00022840"/>
    </source>
</evidence>
<keyword evidence="3" id="KW-0067">ATP-binding</keyword>
<keyword evidence="2" id="KW-0547">Nucleotide-binding</keyword>
<evidence type="ECO:0000313" key="5">
    <source>
        <dbReference type="EMBL" id="HHX99295.1"/>
    </source>
</evidence>
<dbReference type="InterPro" id="IPR004364">
    <property type="entry name" value="Aa-tRNA-synt_II"/>
</dbReference>
<keyword evidence="1" id="KW-0436">Ligase</keyword>
<protein>
    <recommendedName>
        <fullName evidence="4">Aminoacyl-transfer RNA synthetases class-II family profile domain-containing protein</fullName>
    </recommendedName>
</protein>
<dbReference type="EMBL" id="DUTP01000002">
    <property type="protein sequence ID" value="HHX99295.1"/>
    <property type="molecule type" value="Genomic_DNA"/>
</dbReference>
<dbReference type="PROSITE" id="PS50862">
    <property type="entry name" value="AA_TRNA_LIGASE_II"/>
    <property type="match status" value="1"/>
</dbReference>
<dbReference type="Pfam" id="PF00152">
    <property type="entry name" value="tRNA-synt_2"/>
    <property type="match status" value="1"/>
</dbReference>
<name>A0A832QDP4_9BACT</name>
<dbReference type="PRINTS" id="PR00982">
    <property type="entry name" value="TRNASYNTHLYS"/>
</dbReference>
<dbReference type="SUPFAM" id="SSF55681">
    <property type="entry name" value="Class II aaRS and biotin synthetases"/>
    <property type="match status" value="1"/>
</dbReference>
<dbReference type="InterPro" id="IPR018149">
    <property type="entry name" value="Lys-tRNA-synth_II_C"/>
</dbReference>
<dbReference type="GO" id="GO:0004824">
    <property type="term" value="F:lysine-tRNA ligase activity"/>
    <property type="evidence" value="ECO:0007669"/>
    <property type="project" value="InterPro"/>
</dbReference>
<sequence length="404" mass="47644">MKLLKFELTEKDRERYESRVRRIKKAGYFFQIEDLETLTEVDTEHLTIWGRVLRLRKLKTKLLVDFLSNGLIRVLIVTGSRRKIFEKLIRIYDYLCIIGVEKDNEDIIVKSFTVVSPCAISVNTNEIKYLHQRLISNCSDMRILKQYSDWFYKISKLMRKNGFMEVRTPTLLKTFYAGNARPFVTYSNNFHKNLYLKFSSEPLLKEILAGGADKVYEFSSVFRNEADSKNKNYEFKVLEFCTSNESLAQTRTYLEEIVYLFLGIKNIPEIDFRALCDGKRIRNKFKYFKKTIVPSLQEPVFVTHIPSGQSPFIAECKEDQLYSERQFLVINGMTISEIYQNERDPFKQLDFLKKQFLKERDYKIDYSSYIHSQLVGSPIINMCFISINRLIMVATGQEDCRSMI</sequence>
<evidence type="ECO:0000313" key="6">
    <source>
        <dbReference type="Proteomes" id="UP000576550"/>
    </source>
</evidence>
<dbReference type="GO" id="GO:0000049">
    <property type="term" value="F:tRNA binding"/>
    <property type="evidence" value="ECO:0007669"/>
    <property type="project" value="TreeGrafter"/>
</dbReference>